<accession>A0ABP6ZSM5</accession>
<reference evidence="9" key="1">
    <citation type="journal article" date="2019" name="Int. J. Syst. Evol. Microbiol.">
        <title>The Global Catalogue of Microorganisms (GCM) 10K type strain sequencing project: providing services to taxonomists for standard genome sequencing and annotation.</title>
        <authorList>
            <consortium name="The Broad Institute Genomics Platform"/>
            <consortium name="The Broad Institute Genome Sequencing Center for Infectious Disease"/>
            <person name="Wu L."/>
            <person name="Ma J."/>
        </authorList>
    </citation>
    <scope>NUCLEOTIDE SEQUENCE [LARGE SCALE GENOMIC DNA]</scope>
    <source>
        <strain evidence="9">JCM 16929</strain>
    </source>
</reference>
<dbReference type="Pfam" id="PF04226">
    <property type="entry name" value="Transgly_assoc"/>
    <property type="match status" value="1"/>
</dbReference>
<dbReference type="Proteomes" id="UP001501490">
    <property type="component" value="Unassembled WGS sequence"/>
</dbReference>
<sequence length="94" mass="9588">MLGLIISIIVIGLIAGAVARLVVPGKQDMSIVMTIVLGIIGSFVGGFLGYLLFGADRSGGFLQPAGIIGSIIGAIIVLLIWIAVQRRRGGTAAV</sequence>
<keyword evidence="4 7" id="KW-0812">Transmembrane</keyword>
<dbReference type="EMBL" id="BAABAB010000015">
    <property type="protein sequence ID" value="GAA3618756.1"/>
    <property type="molecule type" value="Genomic_DNA"/>
</dbReference>
<name>A0ABP6ZSM5_9ACTN</name>
<dbReference type="RefSeq" id="WP_344804214.1">
    <property type="nucleotide sequence ID" value="NZ_BAABAB010000015.1"/>
</dbReference>
<keyword evidence="9" id="KW-1185">Reference proteome</keyword>
<feature type="transmembrane region" description="Helical" evidence="7">
    <location>
        <begin position="65"/>
        <end position="84"/>
    </location>
</feature>
<comment type="similarity">
    <text evidence="2">Belongs to the UPF0410 family.</text>
</comment>
<evidence type="ECO:0000256" key="7">
    <source>
        <dbReference type="SAM" id="Phobius"/>
    </source>
</evidence>
<keyword evidence="6 7" id="KW-0472">Membrane</keyword>
<evidence type="ECO:0000256" key="5">
    <source>
        <dbReference type="ARBA" id="ARBA00022989"/>
    </source>
</evidence>
<dbReference type="PANTHER" id="PTHR33884:SF3">
    <property type="entry name" value="UPF0410 PROTEIN YMGE"/>
    <property type="match status" value="1"/>
</dbReference>
<keyword evidence="3" id="KW-1003">Cell membrane</keyword>
<evidence type="ECO:0000313" key="9">
    <source>
        <dbReference type="Proteomes" id="UP001501490"/>
    </source>
</evidence>
<evidence type="ECO:0000256" key="2">
    <source>
        <dbReference type="ARBA" id="ARBA00011006"/>
    </source>
</evidence>
<evidence type="ECO:0000256" key="1">
    <source>
        <dbReference type="ARBA" id="ARBA00004651"/>
    </source>
</evidence>
<dbReference type="PANTHER" id="PTHR33884">
    <property type="entry name" value="UPF0410 PROTEIN YMGE"/>
    <property type="match status" value="1"/>
</dbReference>
<comment type="caution">
    <text evidence="8">The sequence shown here is derived from an EMBL/GenBank/DDBJ whole genome shotgun (WGS) entry which is preliminary data.</text>
</comment>
<comment type="subcellular location">
    <subcellularLocation>
        <location evidence="1">Cell membrane</location>
        <topology evidence="1">Multi-pass membrane protein</topology>
    </subcellularLocation>
</comment>
<protein>
    <submittedName>
        <fullName evidence="8">GlsB/YeaQ/YmgE family stress response membrane protein</fullName>
    </submittedName>
</protein>
<evidence type="ECO:0000256" key="4">
    <source>
        <dbReference type="ARBA" id="ARBA00022692"/>
    </source>
</evidence>
<proteinExistence type="inferred from homology"/>
<evidence type="ECO:0000313" key="8">
    <source>
        <dbReference type="EMBL" id="GAA3618756.1"/>
    </source>
</evidence>
<dbReference type="InterPro" id="IPR007341">
    <property type="entry name" value="Transgly_assoc"/>
</dbReference>
<feature type="transmembrane region" description="Helical" evidence="7">
    <location>
        <begin position="6"/>
        <end position="23"/>
    </location>
</feature>
<evidence type="ECO:0000256" key="6">
    <source>
        <dbReference type="ARBA" id="ARBA00023136"/>
    </source>
</evidence>
<gene>
    <name evidence="8" type="ORF">GCM10022236_21260</name>
</gene>
<organism evidence="8 9">
    <name type="scientific">Microlunatus ginsengisoli</name>
    <dbReference type="NCBI Taxonomy" id="363863"/>
    <lineage>
        <taxon>Bacteria</taxon>
        <taxon>Bacillati</taxon>
        <taxon>Actinomycetota</taxon>
        <taxon>Actinomycetes</taxon>
        <taxon>Propionibacteriales</taxon>
        <taxon>Propionibacteriaceae</taxon>
        <taxon>Microlunatus</taxon>
    </lineage>
</organism>
<keyword evidence="5 7" id="KW-1133">Transmembrane helix</keyword>
<evidence type="ECO:0000256" key="3">
    <source>
        <dbReference type="ARBA" id="ARBA00022475"/>
    </source>
</evidence>
<feature type="transmembrane region" description="Helical" evidence="7">
    <location>
        <begin position="30"/>
        <end position="53"/>
    </location>
</feature>